<proteinExistence type="predicted"/>
<dbReference type="EMBL" id="VFOW01000001">
    <property type="protein sequence ID" value="TQL77724.1"/>
    <property type="molecule type" value="Genomic_DNA"/>
</dbReference>
<dbReference type="AlphaFoldDB" id="A0A543AYS7"/>
<gene>
    <name evidence="2" type="ORF">FB566_3288</name>
</gene>
<dbReference type="RefSeq" id="WP_142041044.1">
    <property type="nucleotide sequence ID" value="NZ_JBHTGS010000001.1"/>
</dbReference>
<keyword evidence="3" id="KW-1185">Reference proteome</keyword>
<evidence type="ECO:0000256" key="1">
    <source>
        <dbReference type="SAM" id="Phobius"/>
    </source>
</evidence>
<dbReference type="InParanoid" id="A0A543AYS7"/>
<name>A0A543AYS7_9ACTN</name>
<evidence type="ECO:0000313" key="3">
    <source>
        <dbReference type="Proteomes" id="UP000317043"/>
    </source>
</evidence>
<dbReference type="Proteomes" id="UP000317043">
    <property type="component" value="Unassembled WGS sequence"/>
</dbReference>
<keyword evidence="1" id="KW-1133">Transmembrane helix</keyword>
<comment type="caution">
    <text evidence="2">The sequence shown here is derived from an EMBL/GenBank/DDBJ whole genome shotgun (WGS) entry which is preliminary data.</text>
</comment>
<protein>
    <submittedName>
        <fullName evidence="2">Uncharacterized protein</fullName>
    </submittedName>
</protein>
<organism evidence="2 3">
    <name type="scientific">Stackebrandtia endophytica</name>
    <dbReference type="NCBI Taxonomy" id="1496996"/>
    <lineage>
        <taxon>Bacteria</taxon>
        <taxon>Bacillati</taxon>
        <taxon>Actinomycetota</taxon>
        <taxon>Actinomycetes</taxon>
        <taxon>Glycomycetales</taxon>
        <taxon>Glycomycetaceae</taxon>
        <taxon>Stackebrandtia</taxon>
    </lineage>
</organism>
<reference evidence="2 3" key="1">
    <citation type="submission" date="2019-06" db="EMBL/GenBank/DDBJ databases">
        <title>Sequencing the genomes of 1000 actinobacteria strains.</title>
        <authorList>
            <person name="Klenk H.-P."/>
        </authorList>
    </citation>
    <scope>NUCLEOTIDE SEQUENCE [LARGE SCALE GENOMIC DNA]</scope>
    <source>
        <strain evidence="2 3">DSM 45928</strain>
    </source>
</reference>
<evidence type="ECO:0000313" key="2">
    <source>
        <dbReference type="EMBL" id="TQL77724.1"/>
    </source>
</evidence>
<keyword evidence="1" id="KW-0812">Transmembrane</keyword>
<keyword evidence="1" id="KW-0472">Membrane</keyword>
<accession>A0A543AYS7</accession>
<sequence>MTDNRDGTSGTWLRALMVAIIGIAFVATMATPAAAETVDTDGSSIGIASLAGDCTATALTDRRDRSTDTFGSGRISCKHDNYFQIIIEAKLYKGSTLMKVHRATCSGPPVKACAVSTPMVSGSSGTWKTVVTAWADIGKDFKYTATHSKTW</sequence>
<feature type="transmembrane region" description="Helical" evidence="1">
    <location>
        <begin position="12"/>
        <end position="35"/>
    </location>
</feature>